<keyword evidence="2" id="KW-1185">Reference proteome</keyword>
<proteinExistence type="predicted"/>
<name>A0A0C9ZJ60_9AGAM</name>
<dbReference type="Proteomes" id="UP000054018">
    <property type="component" value="Unassembled WGS sequence"/>
</dbReference>
<evidence type="ECO:0000313" key="2">
    <source>
        <dbReference type="Proteomes" id="UP000054018"/>
    </source>
</evidence>
<evidence type="ECO:0000313" key="1">
    <source>
        <dbReference type="EMBL" id="KIK22497.1"/>
    </source>
</evidence>
<reference evidence="1 2" key="1">
    <citation type="submission" date="2014-04" db="EMBL/GenBank/DDBJ databases">
        <authorList>
            <consortium name="DOE Joint Genome Institute"/>
            <person name="Kuo A."/>
            <person name="Kohler A."/>
            <person name="Costa M.D."/>
            <person name="Nagy L.G."/>
            <person name="Floudas D."/>
            <person name="Copeland A."/>
            <person name="Barry K.W."/>
            <person name="Cichocki N."/>
            <person name="Veneault-Fourrey C."/>
            <person name="LaButti K."/>
            <person name="Lindquist E.A."/>
            <person name="Lipzen A."/>
            <person name="Lundell T."/>
            <person name="Morin E."/>
            <person name="Murat C."/>
            <person name="Sun H."/>
            <person name="Tunlid A."/>
            <person name="Henrissat B."/>
            <person name="Grigoriev I.V."/>
            <person name="Hibbett D.S."/>
            <person name="Martin F."/>
            <person name="Nordberg H.P."/>
            <person name="Cantor M.N."/>
            <person name="Hua S.X."/>
        </authorList>
    </citation>
    <scope>NUCLEOTIDE SEQUENCE [LARGE SCALE GENOMIC DNA]</scope>
    <source>
        <strain evidence="1 2">441</strain>
    </source>
</reference>
<reference evidence="2" key="2">
    <citation type="submission" date="2015-01" db="EMBL/GenBank/DDBJ databases">
        <title>Evolutionary Origins and Diversification of the Mycorrhizal Mutualists.</title>
        <authorList>
            <consortium name="DOE Joint Genome Institute"/>
            <consortium name="Mycorrhizal Genomics Consortium"/>
            <person name="Kohler A."/>
            <person name="Kuo A."/>
            <person name="Nagy L.G."/>
            <person name="Floudas D."/>
            <person name="Copeland A."/>
            <person name="Barry K.W."/>
            <person name="Cichocki N."/>
            <person name="Veneault-Fourrey C."/>
            <person name="LaButti K."/>
            <person name="Lindquist E.A."/>
            <person name="Lipzen A."/>
            <person name="Lundell T."/>
            <person name="Morin E."/>
            <person name="Murat C."/>
            <person name="Riley R."/>
            <person name="Ohm R."/>
            <person name="Sun H."/>
            <person name="Tunlid A."/>
            <person name="Henrissat B."/>
            <person name="Grigoriev I.V."/>
            <person name="Hibbett D.S."/>
            <person name="Martin F."/>
        </authorList>
    </citation>
    <scope>NUCLEOTIDE SEQUENCE [LARGE SCALE GENOMIC DNA]</scope>
    <source>
        <strain evidence="2">441</strain>
    </source>
</reference>
<protein>
    <submittedName>
        <fullName evidence="1">Unplaced genomic scaffold scaffold_54, whole genome shotgun sequence</fullName>
    </submittedName>
</protein>
<gene>
    <name evidence="1" type="ORF">PISMIDRAFT_497024</name>
</gene>
<accession>A0A0C9ZJ60</accession>
<organism evidence="1 2">
    <name type="scientific">Pisolithus microcarpus 441</name>
    <dbReference type="NCBI Taxonomy" id="765257"/>
    <lineage>
        <taxon>Eukaryota</taxon>
        <taxon>Fungi</taxon>
        <taxon>Dikarya</taxon>
        <taxon>Basidiomycota</taxon>
        <taxon>Agaricomycotina</taxon>
        <taxon>Agaricomycetes</taxon>
        <taxon>Agaricomycetidae</taxon>
        <taxon>Boletales</taxon>
        <taxon>Sclerodermatineae</taxon>
        <taxon>Pisolithaceae</taxon>
        <taxon>Pisolithus</taxon>
    </lineage>
</organism>
<sequence length="80" mass="8658">MSYNLFSSSATSRSTANCNLSRTTIFNTSSHYSYCSWIRIGARSEGIKPVNVLKPCVGIVIASTIPSMAACQRSLLNQGH</sequence>
<dbReference type="EMBL" id="KN833738">
    <property type="protein sequence ID" value="KIK22497.1"/>
    <property type="molecule type" value="Genomic_DNA"/>
</dbReference>
<dbReference type="HOGENOM" id="CLU_2590674_0_0_1"/>
<dbReference type="AlphaFoldDB" id="A0A0C9ZJ60"/>